<name>A0A0U3B8B1_9REOV</name>
<proteinExistence type="predicted"/>
<protein>
    <submittedName>
        <fullName evidence="1">Major outer capsid protein</fullName>
    </submittedName>
</protein>
<feature type="non-terminal residue" evidence="1">
    <location>
        <position position="1"/>
    </location>
</feature>
<organism evidence="1">
    <name type="scientific">Diaphorina citri reovirus</name>
    <dbReference type="NCBI Taxonomy" id="557218"/>
    <lineage>
        <taxon>Viruses</taxon>
        <taxon>Riboviria</taxon>
        <taxon>Orthornavirae</taxon>
        <taxon>Duplornaviricota</taxon>
        <taxon>Resentoviricetes</taxon>
        <taxon>Reovirales</taxon>
    </lineage>
</organism>
<dbReference type="InterPro" id="IPR008618">
    <property type="entry name" value="S10"/>
</dbReference>
<dbReference type="EMBL" id="KT698831">
    <property type="protein sequence ID" value="ALV85429.1"/>
    <property type="molecule type" value="Genomic_RNA"/>
</dbReference>
<evidence type="ECO:0000313" key="1">
    <source>
        <dbReference type="EMBL" id="ALV85429.1"/>
    </source>
</evidence>
<dbReference type="Pfam" id="PF05880">
    <property type="entry name" value="Fiji_64_capsid"/>
    <property type="match status" value="2"/>
</dbReference>
<sequence>TMERQVNVDVSLLTCGPVSQNDIDIIYTEKQNIRIIENFNYLIREDQILISPNSDRSENAITLYLKEVNIRSFVNLLNSKNLTGKYNLQKFVNDLKNVLSNNITTVEQSLDNQPFISRNMRITIPGFKPVSRMIVSNMDAAYREAVSFDDELSLIMTECDLVLKPYATPNMNSVLDHSYIEKMHKAGFDTDRLINKISTSLSQEYGLFKKENRRAVKPESINCITGVIFPGTSISTRSIMEVPSINDEYNKLVVFPIEVISTLLVGVPISKLVNKFLTTDELKSLNQDVSLIEQNWVASTNVNQSDKDKDIYKKLYKALKLLEINNATKEQNAAAAASITEKYSDKVATYTYDAIKDVAGIEECNVLLLDGSLASVRNYKAISDLLGKVWGRMKSFGSRHPELVQVALRSTIDIFSTIIEKKYGIKTDEIIDFYDNGPGKILSGSGDIYSKMKKVKSLSANILPSLANVMKTTSPKNLYNISEIQNSFGILTDVNDVVEVRNSNPKISVVRFNDF</sequence>
<reference evidence="1" key="1">
    <citation type="submission" date="2015-08" db="EMBL/GenBank/DDBJ databases">
        <title>A diverse array of new viral sequences identified in worldwide populations of the Asian citrus psyllid (Diaphorina citri) using viral metagenomics.</title>
        <authorList>
            <person name="Nouri S."/>
            <person name="Salem N."/>
            <person name="Nigg J.C."/>
            <person name="Falk B.W."/>
        </authorList>
    </citation>
    <scope>NUCLEOTIDE SEQUENCE</scope>
    <source>
        <strain evidence="1">FL2</strain>
    </source>
</reference>
<accession>A0A0U3B8B1</accession>